<dbReference type="PANTHER" id="PTHR34618">
    <property type="entry name" value="SURFACE PROTEIN MAS1, PUTATIVE-RELATED"/>
    <property type="match status" value="1"/>
</dbReference>
<feature type="signal peptide" evidence="1">
    <location>
        <begin position="1"/>
        <end position="21"/>
    </location>
</feature>
<reference evidence="2 3" key="1">
    <citation type="submission" date="2016-03" db="EMBL/GenBank/DDBJ databases">
        <authorList>
            <person name="Ploux O."/>
        </authorList>
    </citation>
    <scope>NUCLEOTIDE SEQUENCE [LARGE SCALE GENOMIC DNA]</scope>
    <source>
        <strain evidence="2 3">UAMH 11012</strain>
    </source>
</reference>
<evidence type="ECO:0000313" key="2">
    <source>
        <dbReference type="EMBL" id="CZR65539.1"/>
    </source>
</evidence>
<sequence>MLAPSASLFIAALLASPLVSAHGKVAVVTGDLGGNGTALGIKGAVVAGTGSNSKTELDTTTSNVGSNNCGETVAGGTNKATTDQHRQHINLGHIPHRHIRWSWFLTALVDTSGVGNFSNAIKATVTTQVPGTKGNIQKTTKRWEELMIRAGLMNRATNINEDYSFTVAIPAGTTCTGTVAG</sequence>
<proteinExistence type="predicted"/>
<keyword evidence="1" id="KW-0732">Signal</keyword>
<dbReference type="OrthoDB" id="5418436at2759"/>
<dbReference type="EMBL" id="FJOG01000031">
    <property type="protein sequence ID" value="CZR65539.1"/>
    <property type="molecule type" value="Genomic_DNA"/>
</dbReference>
<gene>
    <name evidence="2" type="ORF">PAC_15439</name>
</gene>
<organism evidence="2 3">
    <name type="scientific">Phialocephala subalpina</name>
    <dbReference type="NCBI Taxonomy" id="576137"/>
    <lineage>
        <taxon>Eukaryota</taxon>
        <taxon>Fungi</taxon>
        <taxon>Dikarya</taxon>
        <taxon>Ascomycota</taxon>
        <taxon>Pezizomycotina</taxon>
        <taxon>Leotiomycetes</taxon>
        <taxon>Helotiales</taxon>
        <taxon>Mollisiaceae</taxon>
        <taxon>Phialocephala</taxon>
        <taxon>Phialocephala fortinii species complex</taxon>
    </lineage>
</organism>
<accession>A0A1L7XKH1</accession>
<evidence type="ECO:0000256" key="1">
    <source>
        <dbReference type="SAM" id="SignalP"/>
    </source>
</evidence>
<dbReference type="InterPro" id="IPR021476">
    <property type="entry name" value="Egh16-like"/>
</dbReference>
<protein>
    <submittedName>
        <fullName evidence="2">Related to gEgh 16 protein</fullName>
    </submittedName>
</protein>
<dbReference type="PANTHER" id="PTHR34618:SF4">
    <property type="entry name" value="CAS1"/>
    <property type="match status" value="1"/>
</dbReference>
<keyword evidence="3" id="KW-1185">Reference proteome</keyword>
<dbReference type="Proteomes" id="UP000184330">
    <property type="component" value="Unassembled WGS sequence"/>
</dbReference>
<dbReference type="Pfam" id="PF11327">
    <property type="entry name" value="Egh16-like"/>
    <property type="match status" value="1"/>
</dbReference>
<dbReference type="AlphaFoldDB" id="A0A1L7XKH1"/>
<feature type="chain" id="PRO_5012656868" evidence="1">
    <location>
        <begin position="22"/>
        <end position="181"/>
    </location>
</feature>
<evidence type="ECO:0000313" key="3">
    <source>
        <dbReference type="Proteomes" id="UP000184330"/>
    </source>
</evidence>
<name>A0A1L7XKH1_9HELO</name>